<accession>A0ABQ3VPI1</accession>
<dbReference type="EMBL" id="BNJJ01000018">
    <property type="protein sequence ID" value="GHO87591.1"/>
    <property type="molecule type" value="Genomic_DNA"/>
</dbReference>
<evidence type="ECO:0000256" key="1">
    <source>
        <dbReference type="SAM" id="MobiDB-lite"/>
    </source>
</evidence>
<proteinExistence type="predicted"/>
<organism evidence="2 3">
    <name type="scientific">Dictyobacter formicarum</name>
    <dbReference type="NCBI Taxonomy" id="2778368"/>
    <lineage>
        <taxon>Bacteria</taxon>
        <taxon>Bacillati</taxon>
        <taxon>Chloroflexota</taxon>
        <taxon>Ktedonobacteria</taxon>
        <taxon>Ktedonobacterales</taxon>
        <taxon>Dictyobacteraceae</taxon>
        <taxon>Dictyobacter</taxon>
    </lineage>
</organism>
<comment type="caution">
    <text evidence="2">The sequence shown here is derived from an EMBL/GenBank/DDBJ whole genome shotgun (WGS) entry which is preliminary data.</text>
</comment>
<name>A0ABQ3VPI1_9CHLR</name>
<dbReference type="Proteomes" id="UP000635565">
    <property type="component" value="Unassembled WGS sequence"/>
</dbReference>
<reference evidence="2 3" key="1">
    <citation type="journal article" date="2021" name="Int. J. Syst. Evol. Microbiol.">
        <title>Reticulibacter mediterranei gen. nov., sp. nov., within the new family Reticulibacteraceae fam. nov., and Ktedonospora formicarum gen. nov., sp. nov., Ktedonobacter robiniae sp. nov., Dictyobacter formicarum sp. nov. and Dictyobacter arantiisoli sp. nov., belonging to the class Ktedonobacteria.</title>
        <authorList>
            <person name="Yabe S."/>
            <person name="Zheng Y."/>
            <person name="Wang C.M."/>
            <person name="Sakai Y."/>
            <person name="Abe K."/>
            <person name="Yokota A."/>
            <person name="Donadio S."/>
            <person name="Cavaletti L."/>
            <person name="Monciardini P."/>
        </authorList>
    </citation>
    <scope>NUCLEOTIDE SEQUENCE [LARGE SCALE GENOMIC DNA]</scope>
    <source>
        <strain evidence="2 3">SOSP1-9</strain>
    </source>
</reference>
<evidence type="ECO:0000313" key="3">
    <source>
        <dbReference type="Proteomes" id="UP000635565"/>
    </source>
</evidence>
<keyword evidence="3" id="KW-1185">Reference proteome</keyword>
<evidence type="ECO:0000313" key="2">
    <source>
        <dbReference type="EMBL" id="GHO87591.1"/>
    </source>
</evidence>
<protein>
    <submittedName>
        <fullName evidence="2">Uncharacterized protein</fullName>
    </submittedName>
</protein>
<feature type="region of interest" description="Disordered" evidence="1">
    <location>
        <begin position="87"/>
        <end position="109"/>
    </location>
</feature>
<sequence>MDRADSRSDRHRRDWPKAWKRQQNLPFARLFNHRDDVALQLVNMLAQESKRFDQLALFQNQPALANQVFHADPLSGQTLQCQQLEIREGTGPASNRLQHGEAGSGQRVR</sequence>
<gene>
    <name evidence="2" type="ORF">KSZ_55970</name>
</gene>